<dbReference type="RefSeq" id="WP_042554260.1">
    <property type="nucleotide sequence ID" value="NZ_JXQW01000031.1"/>
</dbReference>
<name>A0A0D0J318_9PSED</name>
<dbReference type="PANTHER" id="PTHR43377:SF1">
    <property type="entry name" value="BILIVERDIN REDUCTASE A"/>
    <property type="match status" value="1"/>
</dbReference>
<evidence type="ECO:0000259" key="1">
    <source>
        <dbReference type="Pfam" id="PF01408"/>
    </source>
</evidence>
<dbReference type="AlphaFoldDB" id="A0A0D0J318"/>
<dbReference type="GO" id="GO:0000166">
    <property type="term" value="F:nucleotide binding"/>
    <property type="evidence" value="ECO:0007669"/>
    <property type="project" value="InterPro"/>
</dbReference>
<organism evidence="2 3">
    <name type="scientific">Pseudomonas fulva</name>
    <dbReference type="NCBI Taxonomy" id="47880"/>
    <lineage>
        <taxon>Bacteria</taxon>
        <taxon>Pseudomonadati</taxon>
        <taxon>Pseudomonadota</taxon>
        <taxon>Gammaproteobacteria</taxon>
        <taxon>Pseudomonadales</taxon>
        <taxon>Pseudomonadaceae</taxon>
        <taxon>Pseudomonas</taxon>
    </lineage>
</organism>
<reference evidence="2 3" key="1">
    <citation type="submission" date="2014-12" db="EMBL/GenBank/DDBJ databases">
        <title>16Stimator: statistical estimation of ribosomal gene copy numbers from draft genome assemblies.</title>
        <authorList>
            <person name="Perisin M.A."/>
            <person name="Vetter M."/>
            <person name="Gilbert J.A."/>
            <person name="Bergelson J."/>
        </authorList>
    </citation>
    <scope>NUCLEOTIDE SEQUENCE [LARGE SCALE GENOMIC DNA]</scope>
    <source>
        <strain evidence="2 3">MEJ086</strain>
    </source>
</reference>
<comment type="caution">
    <text evidence="2">The sequence shown here is derived from an EMBL/GenBank/DDBJ whole genome shotgun (WGS) entry which is preliminary data.</text>
</comment>
<dbReference type="PANTHER" id="PTHR43377">
    <property type="entry name" value="BILIVERDIN REDUCTASE A"/>
    <property type="match status" value="1"/>
</dbReference>
<dbReference type="Pfam" id="PF01408">
    <property type="entry name" value="GFO_IDH_MocA"/>
    <property type="match status" value="1"/>
</dbReference>
<dbReference type="InterPro" id="IPR036291">
    <property type="entry name" value="NAD(P)-bd_dom_sf"/>
</dbReference>
<sequence>MKILIIGLGYAGNRYRRAFEHIATSTGIPVRLAYVSRQKRTADLPYYDCVSRAVTEFSPEIVVISVNDHSHAPVLQQLAGYQGFVICEKPLATPDDDLDAISDAMRDVSGFALDLVERYSDACRQLREWVERHNWELVRASFHWGKDRINDYRPTCGVISEAIHALDLLSWISPRAGQVELHGIQGVRSDFSISGTNVLDSVQLTASMGEARVTGFSSFVNIVRQRTVDFSFVDHRSQLIHARLVLDTPCWDHDQLRIWTRNADGSEALLHTFTTAPDTPGLETLHKLSRLCLQVVRAVSMKEPPRQGFADLSTALALQRLLNTIEIEAKTAPPARYVRGGKRALLAEDSNLEILG</sequence>
<proteinExistence type="predicted"/>
<evidence type="ECO:0000313" key="2">
    <source>
        <dbReference type="EMBL" id="KIP99934.1"/>
    </source>
</evidence>
<protein>
    <submittedName>
        <fullName evidence="2">Oxidoreductase</fullName>
    </submittedName>
</protein>
<dbReference type="Proteomes" id="UP000032068">
    <property type="component" value="Unassembled WGS sequence"/>
</dbReference>
<feature type="domain" description="Gfo/Idh/MocA-like oxidoreductase N-terminal" evidence="1">
    <location>
        <begin position="1"/>
        <end position="106"/>
    </location>
</feature>
<accession>A0A0D0J318</accession>
<evidence type="ECO:0000313" key="3">
    <source>
        <dbReference type="Proteomes" id="UP000032068"/>
    </source>
</evidence>
<dbReference type="Gene3D" id="3.30.360.10">
    <property type="entry name" value="Dihydrodipicolinate Reductase, domain 2"/>
    <property type="match status" value="1"/>
</dbReference>
<dbReference type="OrthoDB" id="2562679at2"/>
<dbReference type="Gene3D" id="3.40.50.720">
    <property type="entry name" value="NAD(P)-binding Rossmann-like Domain"/>
    <property type="match status" value="1"/>
</dbReference>
<dbReference type="SUPFAM" id="SSF51735">
    <property type="entry name" value="NAD(P)-binding Rossmann-fold domains"/>
    <property type="match status" value="1"/>
</dbReference>
<gene>
    <name evidence="2" type="ORF">RU08_13055</name>
</gene>
<dbReference type="InterPro" id="IPR000683">
    <property type="entry name" value="Gfo/Idh/MocA-like_OxRdtase_N"/>
</dbReference>
<dbReference type="EMBL" id="JXQW01000031">
    <property type="protein sequence ID" value="KIP99934.1"/>
    <property type="molecule type" value="Genomic_DNA"/>
</dbReference>
<dbReference type="InterPro" id="IPR051450">
    <property type="entry name" value="Gfo/Idh/MocA_Oxidoreductases"/>
</dbReference>